<dbReference type="OrthoDB" id="6376010at2759"/>
<dbReference type="InterPro" id="IPR004145">
    <property type="entry name" value="DUF243"/>
</dbReference>
<evidence type="ECO:0000256" key="2">
    <source>
        <dbReference type="SAM" id="SignalP"/>
    </source>
</evidence>
<dbReference type="SMART" id="SM00690">
    <property type="entry name" value="DM5"/>
    <property type="match status" value="1"/>
</dbReference>
<dbReference type="EnsemblMetazoa" id="SCAU015001-RA">
    <property type="protein sequence ID" value="SCAU015001-PA"/>
    <property type="gene ID" value="SCAU015001"/>
</dbReference>
<proteinExistence type="predicted"/>
<dbReference type="Pfam" id="PF03103">
    <property type="entry name" value="DUF243"/>
    <property type="match status" value="1"/>
</dbReference>
<dbReference type="GO" id="GO:0062129">
    <property type="term" value="C:chitin-based extracellular matrix"/>
    <property type="evidence" value="ECO:0007669"/>
    <property type="project" value="TreeGrafter"/>
</dbReference>
<organism evidence="4 5">
    <name type="scientific">Stomoxys calcitrans</name>
    <name type="common">Stable fly</name>
    <name type="synonym">Conops calcitrans</name>
    <dbReference type="NCBI Taxonomy" id="35570"/>
    <lineage>
        <taxon>Eukaryota</taxon>
        <taxon>Metazoa</taxon>
        <taxon>Ecdysozoa</taxon>
        <taxon>Arthropoda</taxon>
        <taxon>Hexapoda</taxon>
        <taxon>Insecta</taxon>
        <taxon>Pterygota</taxon>
        <taxon>Neoptera</taxon>
        <taxon>Endopterygota</taxon>
        <taxon>Diptera</taxon>
        <taxon>Brachycera</taxon>
        <taxon>Muscomorpha</taxon>
        <taxon>Muscoidea</taxon>
        <taxon>Muscidae</taxon>
        <taxon>Stomoxys</taxon>
    </lineage>
</organism>
<evidence type="ECO:0000259" key="3">
    <source>
        <dbReference type="SMART" id="SM00690"/>
    </source>
</evidence>
<dbReference type="GO" id="GO:0040003">
    <property type="term" value="P:chitin-based cuticle development"/>
    <property type="evidence" value="ECO:0007669"/>
    <property type="project" value="TreeGrafter"/>
</dbReference>
<gene>
    <name evidence="4" type="primary">106082700</name>
</gene>
<protein>
    <recommendedName>
        <fullName evidence="3">DUF243 domain-containing protein</fullName>
    </recommendedName>
</protein>
<dbReference type="PANTHER" id="PTHR31927:SF2">
    <property type="entry name" value="FI07246P-RELATED"/>
    <property type="match status" value="1"/>
</dbReference>
<sequence length="389" mass="39237">MRSFVLFCSLIALTLAKPQYHYGTGVSGTFGTTSTSSGVTTNEVLTAPVAISHGHGGGSSLFGESTFGSGNSFGGDSSLTTSSTSGARPSTTFGSGTYGGGIGSGSIQRDSFISGSSSHSTFQGFEAPLVHKHFITISAPEDNDSLQASKNLVIGRPQKNYRVIFIKAPSSSNANVKLSAQYAPQEEKTVIYVLSKNENSLEVSDIATPAPTVPSKPEVHFIKYKTEEEALHAQKQIQAEYDKIEGTSEHTDAGIAPIESVIGVLGNSGGVSGATGSFSSESTLSTVSSSGGLHLGGLSGSTHTGGSGSTTVSGGSGQGTTFGVSIQGTSLTTDDTGHGTILTTTSGGSAHGSTLGGSHPDAITTSVTHHLSGSSSEGAKATAYLPPTV</sequence>
<dbReference type="KEGG" id="scac:106082700"/>
<feature type="chain" id="PRO_5009327926" description="DUF243 domain-containing protein" evidence="2">
    <location>
        <begin position="17"/>
        <end position="389"/>
    </location>
</feature>
<dbReference type="Proteomes" id="UP000095300">
    <property type="component" value="Unassembled WGS sequence"/>
</dbReference>
<feature type="compositionally biased region" description="Low complexity" evidence="1">
    <location>
        <begin position="275"/>
        <end position="292"/>
    </location>
</feature>
<dbReference type="STRING" id="35570.A0A1I8Q936"/>
<feature type="region of interest" description="Disordered" evidence="1">
    <location>
        <begin position="272"/>
        <end position="389"/>
    </location>
</feature>
<dbReference type="AlphaFoldDB" id="A0A1I8Q936"/>
<feature type="compositionally biased region" description="Gly residues" evidence="1">
    <location>
        <begin position="293"/>
        <end position="320"/>
    </location>
</feature>
<keyword evidence="5" id="KW-1185">Reference proteome</keyword>
<evidence type="ECO:0000256" key="1">
    <source>
        <dbReference type="SAM" id="MobiDB-lite"/>
    </source>
</evidence>
<name>A0A1I8Q936_STOCA</name>
<dbReference type="GO" id="GO:0008010">
    <property type="term" value="F:structural constituent of chitin-based larval cuticle"/>
    <property type="evidence" value="ECO:0007669"/>
    <property type="project" value="TreeGrafter"/>
</dbReference>
<evidence type="ECO:0000313" key="4">
    <source>
        <dbReference type="EnsemblMetazoa" id="SCAU015001-PA"/>
    </source>
</evidence>
<feature type="signal peptide" evidence="2">
    <location>
        <begin position="1"/>
        <end position="16"/>
    </location>
</feature>
<feature type="compositionally biased region" description="Polar residues" evidence="1">
    <location>
        <begin position="363"/>
        <end position="377"/>
    </location>
</feature>
<feature type="compositionally biased region" description="Low complexity" evidence="1">
    <location>
        <begin position="342"/>
        <end position="359"/>
    </location>
</feature>
<keyword evidence="2" id="KW-0732">Signal</keyword>
<evidence type="ECO:0000313" key="5">
    <source>
        <dbReference type="Proteomes" id="UP000095300"/>
    </source>
</evidence>
<reference evidence="4" key="1">
    <citation type="submission" date="2020-05" db="UniProtKB">
        <authorList>
            <consortium name="EnsemblMetazoa"/>
        </authorList>
    </citation>
    <scope>IDENTIFICATION</scope>
    <source>
        <strain evidence="4">USDA</strain>
    </source>
</reference>
<feature type="domain" description="DUF243" evidence="3">
    <location>
        <begin position="128"/>
        <end position="227"/>
    </location>
</feature>
<dbReference type="VEuPathDB" id="VectorBase:SCAU015001"/>
<accession>A0A1I8Q936</accession>
<dbReference type="PANTHER" id="PTHR31927">
    <property type="entry name" value="FI07246P-RELATED-RELATED"/>
    <property type="match status" value="1"/>
</dbReference>